<comment type="subcellular location">
    <subcellularLocation>
        <location evidence="1">Cell outer membrane</location>
    </subcellularLocation>
</comment>
<name>M7N0X2_9BACT</name>
<proteinExistence type="inferred from homology"/>
<organism evidence="9 10">
    <name type="scientific">Cesiribacter andamanensis AMV16</name>
    <dbReference type="NCBI Taxonomy" id="1279009"/>
    <lineage>
        <taxon>Bacteria</taxon>
        <taxon>Pseudomonadati</taxon>
        <taxon>Bacteroidota</taxon>
        <taxon>Cytophagia</taxon>
        <taxon>Cytophagales</taxon>
        <taxon>Cesiribacteraceae</taxon>
        <taxon>Cesiribacter</taxon>
    </lineage>
</organism>
<sequence>MTYTTHMTKHFVLSGLLLLLLGPLRAQSLPEASPMTLQDLITYALKNNEDITKAAYDEEIALHRIQEVKGSGLPQLSATGKLEYYPALPTQILPGILVGQPGTDIPVQFGKDWNAQGGLQITQLLFNKNFFVGLQAAKSTQDLYRLRREMSQEQVVYNISSAYLQILQTREQFAVIDANLKRLEQLQQILQLQYENDLVKKVDVNRLKVNRVNLENQKQSLTTALEQQQNYLKFFMGMPLEQELALSESEGLSETIIAGSLATDAEQKIEYQLLSKQRELTDYQIRNIRAGYYPSLAAYGNYSYMTQRNELFGDGIPWFKTAVVGVQLNIPLFDGFQKRSQVRMAELEIRKVEEDMQKVEKNTAVETRNAISQLENSLRTIQAQEQNVALAQEVFDTSNQLYKEGISPLTDLLESEVALREAQTNLNNERLKYQLAQLNYLRAAGQINTLIK</sequence>
<dbReference type="eggNOG" id="COG1538">
    <property type="taxonomic scope" value="Bacteria"/>
</dbReference>
<evidence type="ECO:0000313" key="10">
    <source>
        <dbReference type="Proteomes" id="UP000011910"/>
    </source>
</evidence>
<gene>
    <name evidence="9" type="primary">tolC_1</name>
    <name evidence="9" type="ORF">ADICEAN_02550</name>
</gene>
<feature type="coiled-coil region" evidence="8">
    <location>
        <begin position="342"/>
        <end position="394"/>
    </location>
</feature>
<accession>M7N0X2</accession>
<evidence type="ECO:0000256" key="4">
    <source>
        <dbReference type="ARBA" id="ARBA00022452"/>
    </source>
</evidence>
<dbReference type="Gene3D" id="1.20.1600.10">
    <property type="entry name" value="Outer membrane efflux proteins (OEP)"/>
    <property type="match status" value="1"/>
</dbReference>
<dbReference type="InterPro" id="IPR051906">
    <property type="entry name" value="TolC-like"/>
</dbReference>
<evidence type="ECO:0000256" key="7">
    <source>
        <dbReference type="ARBA" id="ARBA00023237"/>
    </source>
</evidence>
<keyword evidence="6" id="KW-0472">Membrane</keyword>
<dbReference type="InterPro" id="IPR003423">
    <property type="entry name" value="OMP_efflux"/>
</dbReference>
<dbReference type="Pfam" id="PF02321">
    <property type="entry name" value="OEP"/>
    <property type="match status" value="1"/>
</dbReference>
<dbReference type="AlphaFoldDB" id="M7N0X2"/>
<dbReference type="GO" id="GO:0015562">
    <property type="term" value="F:efflux transmembrane transporter activity"/>
    <property type="evidence" value="ECO:0007669"/>
    <property type="project" value="InterPro"/>
</dbReference>
<dbReference type="SUPFAM" id="SSF56954">
    <property type="entry name" value="Outer membrane efflux proteins (OEP)"/>
    <property type="match status" value="1"/>
</dbReference>
<keyword evidence="4" id="KW-1134">Transmembrane beta strand</keyword>
<comment type="similarity">
    <text evidence="2">Belongs to the outer membrane factor (OMF) (TC 1.B.17) family.</text>
</comment>
<keyword evidence="5" id="KW-0812">Transmembrane</keyword>
<evidence type="ECO:0000256" key="8">
    <source>
        <dbReference type="SAM" id="Coils"/>
    </source>
</evidence>
<dbReference type="STRING" id="1279009.ADICEAN_02550"/>
<comment type="caution">
    <text evidence="9">The sequence shown here is derived from an EMBL/GenBank/DDBJ whole genome shotgun (WGS) entry which is preliminary data.</text>
</comment>
<dbReference type="GO" id="GO:0015288">
    <property type="term" value="F:porin activity"/>
    <property type="evidence" value="ECO:0007669"/>
    <property type="project" value="TreeGrafter"/>
</dbReference>
<dbReference type="EMBL" id="AODQ01000063">
    <property type="protein sequence ID" value="EMR02313.1"/>
    <property type="molecule type" value="Genomic_DNA"/>
</dbReference>
<evidence type="ECO:0000256" key="5">
    <source>
        <dbReference type="ARBA" id="ARBA00022692"/>
    </source>
</evidence>
<dbReference type="GO" id="GO:0009279">
    <property type="term" value="C:cell outer membrane"/>
    <property type="evidence" value="ECO:0007669"/>
    <property type="project" value="UniProtKB-SubCell"/>
</dbReference>
<dbReference type="Proteomes" id="UP000011910">
    <property type="component" value="Unassembled WGS sequence"/>
</dbReference>
<keyword evidence="10" id="KW-1185">Reference proteome</keyword>
<evidence type="ECO:0000256" key="2">
    <source>
        <dbReference type="ARBA" id="ARBA00007613"/>
    </source>
</evidence>
<dbReference type="PANTHER" id="PTHR30026:SF20">
    <property type="entry name" value="OUTER MEMBRANE PROTEIN TOLC"/>
    <property type="match status" value="1"/>
</dbReference>
<evidence type="ECO:0000256" key="1">
    <source>
        <dbReference type="ARBA" id="ARBA00004442"/>
    </source>
</evidence>
<evidence type="ECO:0000256" key="6">
    <source>
        <dbReference type="ARBA" id="ARBA00023136"/>
    </source>
</evidence>
<protein>
    <submittedName>
        <fullName evidence="9">Outer membrane protein tolC</fullName>
    </submittedName>
</protein>
<dbReference type="PANTHER" id="PTHR30026">
    <property type="entry name" value="OUTER MEMBRANE PROTEIN TOLC"/>
    <property type="match status" value="1"/>
</dbReference>
<dbReference type="GO" id="GO:1990281">
    <property type="term" value="C:efflux pump complex"/>
    <property type="evidence" value="ECO:0007669"/>
    <property type="project" value="TreeGrafter"/>
</dbReference>
<keyword evidence="3" id="KW-0813">Transport</keyword>
<feature type="coiled-coil region" evidence="8">
    <location>
        <begin position="204"/>
        <end position="231"/>
    </location>
</feature>
<evidence type="ECO:0000256" key="3">
    <source>
        <dbReference type="ARBA" id="ARBA00022448"/>
    </source>
</evidence>
<keyword evidence="8" id="KW-0175">Coiled coil</keyword>
<keyword evidence="7" id="KW-0998">Cell outer membrane</keyword>
<evidence type="ECO:0000313" key="9">
    <source>
        <dbReference type="EMBL" id="EMR02313.1"/>
    </source>
</evidence>
<reference evidence="9 10" key="1">
    <citation type="journal article" date="2013" name="Genome Announc.">
        <title>Draft Genome Sequence of Cesiribacter andamanensis Strain AMV16T, Isolated from a Soil Sample from a Mud Volcano in the Andaman Islands, India.</title>
        <authorList>
            <person name="Shivaji S."/>
            <person name="Ara S."/>
            <person name="Begum Z."/>
            <person name="Srinivas T.N."/>
            <person name="Singh A."/>
            <person name="Kumar Pinnaka A."/>
        </authorList>
    </citation>
    <scope>NUCLEOTIDE SEQUENCE [LARGE SCALE GENOMIC DNA]</scope>
    <source>
        <strain evidence="9 10">AMV16</strain>
    </source>
</reference>
<dbReference type="RefSeq" id="WP_009195940.1">
    <property type="nucleotide sequence ID" value="NZ_AODQ01000063.1"/>
</dbReference>